<feature type="compositionally biased region" description="Polar residues" evidence="1">
    <location>
        <begin position="141"/>
        <end position="152"/>
    </location>
</feature>
<protein>
    <submittedName>
        <fullName evidence="2">Uncharacterized protein</fullName>
    </submittedName>
</protein>
<dbReference type="AlphaFoldDB" id="A0A9Q3BJ35"/>
<feature type="region of interest" description="Disordered" evidence="1">
    <location>
        <begin position="141"/>
        <end position="167"/>
    </location>
</feature>
<organism evidence="2 3">
    <name type="scientific">Austropuccinia psidii MF-1</name>
    <dbReference type="NCBI Taxonomy" id="1389203"/>
    <lineage>
        <taxon>Eukaryota</taxon>
        <taxon>Fungi</taxon>
        <taxon>Dikarya</taxon>
        <taxon>Basidiomycota</taxon>
        <taxon>Pucciniomycotina</taxon>
        <taxon>Pucciniomycetes</taxon>
        <taxon>Pucciniales</taxon>
        <taxon>Sphaerophragmiaceae</taxon>
        <taxon>Austropuccinia</taxon>
    </lineage>
</organism>
<dbReference type="EMBL" id="AVOT02001249">
    <property type="protein sequence ID" value="MBW0466237.1"/>
    <property type="molecule type" value="Genomic_DNA"/>
</dbReference>
<comment type="caution">
    <text evidence="2">The sequence shown here is derived from an EMBL/GenBank/DDBJ whole genome shotgun (WGS) entry which is preliminary data.</text>
</comment>
<proteinExistence type="predicted"/>
<gene>
    <name evidence="2" type="ORF">O181_005952</name>
</gene>
<keyword evidence="3" id="KW-1185">Reference proteome</keyword>
<name>A0A9Q3BJ35_9BASI</name>
<evidence type="ECO:0000256" key="1">
    <source>
        <dbReference type="SAM" id="MobiDB-lite"/>
    </source>
</evidence>
<dbReference type="Proteomes" id="UP000765509">
    <property type="component" value="Unassembled WGS sequence"/>
</dbReference>
<evidence type="ECO:0000313" key="3">
    <source>
        <dbReference type="Proteomes" id="UP000765509"/>
    </source>
</evidence>
<reference evidence="2" key="1">
    <citation type="submission" date="2021-03" db="EMBL/GenBank/DDBJ databases">
        <title>Draft genome sequence of rust myrtle Austropuccinia psidii MF-1, a brazilian biotype.</title>
        <authorList>
            <person name="Quecine M.C."/>
            <person name="Pachon D.M.R."/>
            <person name="Bonatelli M.L."/>
            <person name="Correr F.H."/>
            <person name="Franceschini L.M."/>
            <person name="Leite T.F."/>
            <person name="Margarido G.R.A."/>
            <person name="Almeida C.A."/>
            <person name="Ferrarezi J.A."/>
            <person name="Labate C.A."/>
        </authorList>
    </citation>
    <scope>NUCLEOTIDE SEQUENCE</scope>
    <source>
        <strain evidence="2">MF-1</strain>
    </source>
</reference>
<sequence length="230" mass="25573">MPTCTIQYSHQLLGRGSTSKSPSASIPPNNVLSEHHATIQQIHDLCKIIPFGIKVVVRNENPASKVDVTGHAMRALTFKSFSDAVRVLDSSTGKVRITQDYAQLKSEKSVILWKDPSSLPLIANPPQLQVATLPVLKGQTSSANISNSNRQAQYEPLPQTEDHSPSSMAPVITCKPRYDYVPHYDTSLHNISSNLDAQNILRDEKRQRRPPDQLMLADLVTYKHSLFNPE</sequence>
<accession>A0A9Q3BJ35</accession>
<evidence type="ECO:0000313" key="2">
    <source>
        <dbReference type="EMBL" id="MBW0466237.1"/>
    </source>
</evidence>